<evidence type="ECO:0000313" key="2">
    <source>
        <dbReference type="Proteomes" id="UP000636960"/>
    </source>
</evidence>
<dbReference type="EMBL" id="BOMV01000036">
    <property type="protein sequence ID" value="GIE95828.1"/>
    <property type="molecule type" value="Genomic_DNA"/>
</dbReference>
<gene>
    <name evidence="1" type="ORF">Ari01nite_32930</name>
</gene>
<dbReference type="AlphaFoldDB" id="A0A919MUI5"/>
<proteinExistence type="predicted"/>
<keyword evidence="2" id="KW-1185">Reference proteome</keyword>
<sequence>MPTSDLSPKRVNVKPGARPPVAAAVDKQGAAAPAGCGGVMKLLEVYSCSSLSGSRQDTFTVVTTVDDDVLHGTFTQVSNGENLDYAGAQVYDADGNYLCYFGTYPGTCQLGAAGTYTVLVALSWGVGDVAYTFAVQSRKTPAACRTLGNGFFSFASGGRAGDLVKGSAGDCYKFDQPAGTVLQMWPTNSTGDVRGEILDGSFQPVCPIRDAYQCTLTSPGPYHVMTYEGYGSAATYTLRMARITQSVGCPVLRPVPFGDPGSGAGTGSLAGQGTVACHKLRTPATGGVLVRIDEDQSIWWTVFDDAGRQVCDKHSNSWSCNLPAAGAYTVITSNQDWNSITYAIAVTALYRSAGCSTRTSLGWDQAASLLTATSGVQANCQQFRGTAGQRVVVYSSPITYNMVFTMLVDSTGQALCIVHSEETGCALPANGTYRAVSLLDRVPTESSYKVQVRSLTSPSGCPVVGVGAFNAPPAGAAGPIRCRTLRVTEAGILQIRLYDAENYRKYAAVYDRTGHRICNDSSYCEFTAAGDYTVVIDGQSPPVIDNDFVYVTSVLPARPAGCPVLSQELYKGAFTDPGQYFCVQLAQPAGARVAELVPADQLYPFTYVVDSAGNYLCDSTYQLRQTSCELTGTAPFFAILSEQEEQAPAPFAARFVRVDGPPSCPALDGTAVTTTADEFVVCRSIPADGHGATEAFSWRRVSGTGGAHLSVFDASGIRYCGPTGTYTERTATCRLPAGPLTVLLNAAGADATYELSHQAAGTS</sequence>
<reference evidence="1" key="1">
    <citation type="submission" date="2021-01" db="EMBL/GenBank/DDBJ databases">
        <title>Whole genome shotgun sequence of Actinoplanes rishiriensis NBRC 108556.</title>
        <authorList>
            <person name="Komaki H."/>
            <person name="Tamura T."/>
        </authorList>
    </citation>
    <scope>NUCLEOTIDE SEQUENCE</scope>
    <source>
        <strain evidence="1">NBRC 108556</strain>
    </source>
</reference>
<evidence type="ECO:0000313" key="1">
    <source>
        <dbReference type="EMBL" id="GIE95828.1"/>
    </source>
</evidence>
<accession>A0A919MUI5</accession>
<protein>
    <submittedName>
        <fullName evidence="1">Uncharacterized protein</fullName>
    </submittedName>
</protein>
<dbReference type="Proteomes" id="UP000636960">
    <property type="component" value="Unassembled WGS sequence"/>
</dbReference>
<comment type="caution">
    <text evidence="1">The sequence shown here is derived from an EMBL/GenBank/DDBJ whole genome shotgun (WGS) entry which is preliminary data.</text>
</comment>
<dbReference type="RefSeq" id="WP_203782123.1">
    <property type="nucleotide sequence ID" value="NZ_BOMV01000036.1"/>
</dbReference>
<name>A0A919MUI5_9ACTN</name>
<organism evidence="1 2">
    <name type="scientific">Paractinoplanes rishiriensis</name>
    <dbReference type="NCBI Taxonomy" id="1050105"/>
    <lineage>
        <taxon>Bacteria</taxon>
        <taxon>Bacillati</taxon>
        <taxon>Actinomycetota</taxon>
        <taxon>Actinomycetes</taxon>
        <taxon>Micromonosporales</taxon>
        <taxon>Micromonosporaceae</taxon>
        <taxon>Paractinoplanes</taxon>
    </lineage>
</organism>